<evidence type="ECO:0000313" key="3">
    <source>
        <dbReference type="Proteomes" id="UP000283587"/>
    </source>
</evidence>
<dbReference type="OrthoDB" id="9758243at2"/>
<dbReference type="InterPro" id="IPR014001">
    <property type="entry name" value="Helicase_ATP-bd"/>
</dbReference>
<proteinExistence type="predicted"/>
<dbReference type="GO" id="GO:0016787">
    <property type="term" value="F:hydrolase activity"/>
    <property type="evidence" value="ECO:0007669"/>
    <property type="project" value="InterPro"/>
</dbReference>
<dbReference type="Proteomes" id="UP000283587">
    <property type="component" value="Unassembled WGS sequence"/>
</dbReference>
<dbReference type="InterPro" id="IPR027417">
    <property type="entry name" value="P-loop_NTPase"/>
</dbReference>
<sequence length="782" mass="89253">MSRPSSDATKQAFDRMRFRHDWRNYQMRILSELETHLDDEKLHVVAAPGAGKTVLGLEIIRKLGCRTLVLAPSLLVRDQWIARLRDDFLDGELPDWISTDPEADVPLRFSTYQNIHQNRIRTLPPFDLICLDEAHHLRRAWWQTLIRLQETHKPVTLSLTATPPYDSEGWEWDNYNALCGPVDAEISVPELVLTGDLCPHQDLVFAAQTTDRQTYDDNREAEAELFRSLRAHPDILEMLVRSPWMTDCRNHAQEILDNPELFSAMLIYLRDAQLPVPAYARRLLRLGGAEWPVLDWQWLGIVLAAHLTKLPAALLARLKTAGALRNDRLTLPPPRFLNRVELLYDDKARLAATVEIHRLERENRRDGLRMAILMDKIGHVALKLDHDPQEYNAGAVFRALYLAEPRGDLALLTGQIICLPRALCEDLSGREVPGLPDYALIGGPEFSRAVARVNAAFSTGAVRVIVGTQAFLGQGWDAPAMNSLILGTNLARFVAVNQLRGRALRIERNIPEKTSNIWHLAIVPGDSLEGEDIARLHRRFDCFARLDRNAGQIRSYFSPKGDVQQHNAITAEMARRHDTLAADWQSALHLEHRPEPRLFRETSIGSRMRRQMVPVSSLSWLGRLREMFGQGPSDQETRRSLERLARLAVEALRELGDFSPLQEPRPEIHDGPAGYQISLHQATRFEESLFHDTLRQILDPVGNPRYIIIVRSGLFLKRFQYFAVPGRFDGNRARAEIFWRNWRGIIGQGELIYTRTPVGRGELQAARLNSHARRVAHHLSWR</sequence>
<dbReference type="PROSITE" id="PS51192">
    <property type="entry name" value="HELICASE_ATP_BIND_1"/>
    <property type="match status" value="1"/>
</dbReference>
<dbReference type="AlphaFoldDB" id="A0A419AC32"/>
<feature type="domain" description="Helicase ATP-binding" evidence="1">
    <location>
        <begin position="33"/>
        <end position="181"/>
    </location>
</feature>
<reference evidence="3" key="1">
    <citation type="submission" date="2018-09" db="EMBL/GenBank/DDBJ databases">
        <title>Paracoccus onubensis nov. sp. a moderate halophilic bacterium isolated from Gruta de las Maravillas (Aracena, Spain).</title>
        <authorList>
            <person name="Jurado V."/>
            <person name="Gutierrez-Patricio S."/>
            <person name="Gonzalez-Pimentel J.L."/>
            <person name="Miller A.Z."/>
            <person name="Laiz L."/>
            <person name="Saiz-Jimenez C."/>
        </authorList>
    </citation>
    <scope>NUCLEOTIDE SEQUENCE [LARGE SCALE GENOMIC DNA]</scope>
    <source>
        <strain evidence="3">DSM 26381</strain>
    </source>
</reference>
<dbReference type="InterPro" id="IPR050742">
    <property type="entry name" value="Helicase_Restrict-Modif_Enz"/>
</dbReference>
<dbReference type="GO" id="GO:0005524">
    <property type="term" value="F:ATP binding"/>
    <property type="evidence" value="ECO:0007669"/>
    <property type="project" value="InterPro"/>
</dbReference>
<dbReference type="GO" id="GO:0005829">
    <property type="term" value="C:cytosol"/>
    <property type="evidence" value="ECO:0007669"/>
    <property type="project" value="TreeGrafter"/>
</dbReference>
<dbReference type="InterPro" id="IPR006935">
    <property type="entry name" value="Helicase/UvrB_N"/>
</dbReference>
<protein>
    <recommendedName>
        <fullName evidence="1">Helicase ATP-binding domain-containing protein</fullName>
    </recommendedName>
</protein>
<dbReference type="PANTHER" id="PTHR47396">
    <property type="entry name" value="TYPE I RESTRICTION ENZYME ECOKI R PROTEIN"/>
    <property type="match status" value="1"/>
</dbReference>
<dbReference type="Pfam" id="PF04851">
    <property type="entry name" value="ResIII"/>
    <property type="match status" value="1"/>
</dbReference>
<dbReference type="SMART" id="SM00487">
    <property type="entry name" value="DEXDc"/>
    <property type="match status" value="1"/>
</dbReference>
<dbReference type="Gene3D" id="3.40.50.300">
    <property type="entry name" value="P-loop containing nucleotide triphosphate hydrolases"/>
    <property type="match status" value="1"/>
</dbReference>
<dbReference type="GO" id="GO:0003677">
    <property type="term" value="F:DNA binding"/>
    <property type="evidence" value="ECO:0007669"/>
    <property type="project" value="InterPro"/>
</dbReference>
<name>A0A419AC32_9RHOB</name>
<gene>
    <name evidence="2" type="ORF">D3P05_01090</name>
</gene>
<dbReference type="RefSeq" id="WP_119896348.1">
    <property type="nucleotide sequence ID" value="NZ_QNRC01000021.1"/>
</dbReference>
<accession>A0A419AC32</accession>
<evidence type="ECO:0000259" key="1">
    <source>
        <dbReference type="PROSITE" id="PS51192"/>
    </source>
</evidence>
<comment type="caution">
    <text evidence="2">The sequence shown here is derived from an EMBL/GenBank/DDBJ whole genome shotgun (WGS) entry which is preliminary data.</text>
</comment>
<evidence type="ECO:0000313" key="2">
    <source>
        <dbReference type="EMBL" id="RJL21499.1"/>
    </source>
</evidence>
<dbReference type="SUPFAM" id="SSF52540">
    <property type="entry name" value="P-loop containing nucleoside triphosphate hydrolases"/>
    <property type="match status" value="2"/>
</dbReference>
<organism evidence="2 3">
    <name type="scientific">Paracoccus siganidrum</name>
    <dbReference type="NCBI Taxonomy" id="1276757"/>
    <lineage>
        <taxon>Bacteria</taxon>
        <taxon>Pseudomonadati</taxon>
        <taxon>Pseudomonadota</taxon>
        <taxon>Alphaproteobacteria</taxon>
        <taxon>Rhodobacterales</taxon>
        <taxon>Paracoccaceae</taxon>
        <taxon>Paracoccus</taxon>
    </lineage>
</organism>
<dbReference type="EMBL" id="QZEW01000004">
    <property type="protein sequence ID" value="RJL21499.1"/>
    <property type="molecule type" value="Genomic_DNA"/>
</dbReference>
<keyword evidence="3" id="KW-1185">Reference proteome</keyword>
<dbReference type="PANTHER" id="PTHR47396:SF1">
    <property type="entry name" value="ATP-DEPENDENT HELICASE IRC3-RELATED"/>
    <property type="match status" value="1"/>
</dbReference>